<dbReference type="InterPro" id="IPR039561">
    <property type="entry name" value="Peptidase_M15C"/>
</dbReference>
<dbReference type="SUPFAM" id="SSF55166">
    <property type="entry name" value="Hedgehog/DD-peptidase"/>
    <property type="match status" value="1"/>
</dbReference>
<dbReference type="EMBL" id="QCYH01000001">
    <property type="protein sequence ID" value="PVA12014.1"/>
    <property type="molecule type" value="Genomic_DNA"/>
</dbReference>
<dbReference type="AlphaFoldDB" id="A0A2T7GC74"/>
<evidence type="ECO:0000313" key="4">
    <source>
        <dbReference type="Proteomes" id="UP000244446"/>
    </source>
</evidence>
<keyword evidence="4" id="KW-1185">Reference proteome</keyword>
<evidence type="ECO:0000259" key="2">
    <source>
        <dbReference type="Pfam" id="PF13539"/>
    </source>
</evidence>
<feature type="signal peptide" evidence="1">
    <location>
        <begin position="1"/>
        <end position="21"/>
    </location>
</feature>
<name>A0A2T7GC74_9RHOB</name>
<feature type="domain" description="Peptidase M15C" evidence="2">
    <location>
        <begin position="197"/>
        <end position="266"/>
    </location>
</feature>
<accession>A0A2T7GC74</accession>
<protein>
    <recommendedName>
        <fullName evidence="2">Peptidase M15C domain-containing protein</fullName>
    </recommendedName>
</protein>
<reference evidence="3 4" key="1">
    <citation type="submission" date="2018-04" db="EMBL/GenBank/DDBJ databases">
        <title>Pelagivirga bohaiensis gen. nov., sp. nov., a bacterium isolated from the Bohai Sea.</title>
        <authorList>
            <person name="Ji X."/>
        </authorList>
    </citation>
    <scope>NUCLEOTIDE SEQUENCE [LARGE SCALE GENOMIC DNA]</scope>
    <source>
        <strain evidence="3 4">BH-SD19</strain>
    </source>
</reference>
<dbReference type="Gene3D" id="3.30.1380.10">
    <property type="match status" value="1"/>
</dbReference>
<gene>
    <name evidence="3" type="ORF">DC366_03595</name>
</gene>
<evidence type="ECO:0000313" key="3">
    <source>
        <dbReference type="EMBL" id="PVA12014.1"/>
    </source>
</evidence>
<feature type="chain" id="PRO_5015445962" description="Peptidase M15C domain-containing protein" evidence="1">
    <location>
        <begin position="22"/>
        <end position="282"/>
    </location>
</feature>
<dbReference type="InterPro" id="IPR009045">
    <property type="entry name" value="Zn_M74/Hedgehog-like"/>
</dbReference>
<sequence length="282" mass="30907">MPSVTKTLGAAALIVSLALPARPAAPQNCDPRDFMNEPLSAASSHPVWVQAIALAFPQLQILGSREFRIAYDGEIIAADPPSARAMPELIAAPTVGDQFAIAYTLSRTLDLRATPYHDPGRARHDGFLKLLYGAEPGVVEQNLETVAAGPALYRATRRHGVACQLAAALAEIDLNDDRIAPLFAEVGGSYNWRRIAGTDRLSAHSYGIAIDVNASIGGYWRWTGATEGKVGAYRNRVPWELVETMERRGFIWGGKWHHFDGMHFEYRPDLILYSRLTKGAEQ</sequence>
<keyword evidence="1" id="KW-0732">Signal</keyword>
<dbReference type="GO" id="GO:0008233">
    <property type="term" value="F:peptidase activity"/>
    <property type="evidence" value="ECO:0007669"/>
    <property type="project" value="InterPro"/>
</dbReference>
<dbReference type="Proteomes" id="UP000244446">
    <property type="component" value="Unassembled WGS sequence"/>
</dbReference>
<organism evidence="3 4">
    <name type="scientific">Pelagivirga sediminicola</name>
    <dbReference type="NCBI Taxonomy" id="2170575"/>
    <lineage>
        <taxon>Bacteria</taxon>
        <taxon>Pseudomonadati</taxon>
        <taxon>Pseudomonadota</taxon>
        <taxon>Alphaproteobacteria</taxon>
        <taxon>Rhodobacterales</taxon>
        <taxon>Paracoccaceae</taxon>
        <taxon>Pelagivirga</taxon>
    </lineage>
</organism>
<evidence type="ECO:0000256" key="1">
    <source>
        <dbReference type="SAM" id="SignalP"/>
    </source>
</evidence>
<proteinExistence type="predicted"/>
<comment type="caution">
    <text evidence="3">The sequence shown here is derived from an EMBL/GenBank/DDBJ whole genome shotgun (WGS) entry which is preliminary data.</text>
</comment>
<dbReference type="Pfam" id="PF13539">
    <property type="entry name" value="Peptidase_M15_4"/>
    <property type="match status" value="1"/>
</dbReference>